<dbReference type="FunFam" id="2.40.30.180:FF:000001">
    <property type="entry name" value="ubiquitin-like modifier-activating enzyme 1"/>
    <property type="match status" value="1"/>
</dbReference>
<dbReference type="Gene3D" id="3.50.50.80">
    <property type="entry name" value="Ubiquitin-activating enzyme E1, inactive adenylation domain, subdomain 1"/>
    <property type="match status" value="1"/>
</dbReference>
<dbReference type="InterPro" id="IPR018965">
    <property type="entry name" value="Ub-activating_enz_E1_C"/>
</dbReference>
<evidence type="ECO:0000256" key="10">
    <source>
        <dbReference type="PROSITE-ProRule" id="PRU10132"/>
    </source>
</evidence>
<proteinExistence type="inferred from homology"/>
<evidence type="ECO:0000256" key="1">
    <source>
        <dbReference type="ARBA" id="ARBA00000488"/>
    </source>
</evidence>
<comment type="similarity">
    <text evidence="3 11">Belongs to the ubiquitin-activating E1 family.</text>
</comment>
<dbReference type="PROSITE" id="PS00536">
    <property type="entry name" value="UBIQUITIN_ACTIVAT_1"/>
    <property type="match status" value="1"/>
</dbReference>
<dbReference type="Pfam" id="PF16190">
    <property type="entry name" value="E1_FCCH"/>
    <property type="match status" value="1"/>
</dbReference>
<evidence type="ECO:0000256" key="3">
    <source>
        <dbReference type="ARBA" id="ARBA00005673"/>
    </source>
</evidence>
<feature type="region of interest" description="Disordered" evidence="12">
    <location>
        <begin position="64"/>
        <end position="89"/>
    </location>
</feature>
<evidence type="ECO:0000256" key="2">
    <source>
        <dbReference type="ARBA" id="ARBA00004906"/>
    </source>
</evidence>
<gene>
    <name evidence="14" type="primary">RvY_18136-1</name>
    <name evidence="14" type="synonym">RvY_18136.1</name>
    <name evidence="14" type="ORF">RvY_18136</name>
</gene>
<dbReference type="FunFam" id="3.10.290.60:FF:000002">
    <property type="entry name" value="Ubiquitin-like modifier-activating enzyme 1"/>
    <property type="match status" value="1"/>
</dbReference>
<dbReference type="PANTHER" id="PTHR10953">
    <property type="entry name" value="UBIQUITIN-ACTIVATING ENZYME E1"/>
    <property type="match status" value="1"/>
</dbReference>
<dbReference type="PRINTS" id="PR01849">
    <property type="entry name" value="UBIQUITINACT"/>
</dbReference>
<evidence type="ECO:0000256" key="7">
    <source>
        <dbReference type="ARBA" id="ARBA00022786"/>
    </source>
</evidence>
<dbReference type="InterPro" id="IPR032418">
    <property type="entry name" value="E1_FCCH"/>
</dbReference>
<evidence type="ECO:0000313" key="14">
    <source>
        <dbReference type="EMBL" id="GAV08451.1"/>
    </source>
</evidence>
<feature type="domain" description="Ubiquitin-activating enzyme E1 C-terminal" evidence="13">
    <location>
        <begin position="1017"/>
        <end position="1142"/>
    </location>
</feature>
<dbReference type="InterPro" id="IPR035985">
    <property type="entry name" value="Ubiquitin-activating_enz"/>
</dbReference>
<dbReference type="GO" id="GO:0004839">
    <property type="term" value="F:ubiquitin activating enzyme activity"/>
    <property type="evidence" value="ECO:0007669"/>
    <property type="project" value="UniProtKB-EC"/>
</dbReference>
<reference evidence="14 15" key="1">
    <citation type="journal article" date="2016" name="Nat. Commun.">
        <title>Extremotolerant tardigrade genome and improved radiotolerance of human cultured cells by tardigrade-unique protein.</title>
        <authorList>
            <person name="Hashimoto T."/>
            <person name="Horikawa D.D."/>
            <person name="Saito Y."/>
            <person name="Kuwahara H."/>
            <person name="Kozuka-Hata H."/>
            <person name="Shin-I T."/>
            <person name="Minakuchi Y."/>
            <person name="Ohishi K."/>
            <person name="Motoyama A."/>
            <person name="Aizu T."/>
            <person name="Enomoto A."/>
            <person name="Kondo K."/>
            <person name="Tanaka S."/>
            <person name="Hara Y."/>
            <person name="Koshikawa S."/>
            <person name="Sagara H."/>
            <person name="Miura T."/>
            <person name="Yokobori S."/>
            <person name="Miyagawa K."/>
            <person name="Suzuki Y."/>
            <person name="Kubo T."/>
            <person name="Oyama M."/>
            <person name="Kohara Y."/>
            <person name="Fujiyama A."/>
            <person name="Arakawa K."/>
            <person name="Katayama T."/>
            <person name="Toyoda A."/>
            <person name="Kunieda T."/>
        </authorList>
    </citation>
    <scope>NUCLEOTIDE SEQUENCE [LARGE SCALE GENOMIC DNA]</scope>
    <source>
        <strain evidence="14 15">YOKOZUNA-1</strain>
    </source>
</reference>
<keyword evidence="7 11" id="KW-0833">Ubl conjugation pathway</keyword>
<name>A0A1D1W4T1_RAMVA</name>
<dbReference type="InterPro" id="IPR042063">
    <property type="entry name" value="Ubi_acti_E1_SCCH"/>
</dbReference>
<dbReference type="GO" id="GO:0045116">
    <property type="term" value="P:protein neddylation"/>
    <property type="evidence" value="ECO:0007669"/>
    <property type="project" value="TreeGrafter"/>
</dbReference>
<dbReference type="SUPFAM" id="SSF69572">
    <property type="entry name" value="Activating enzymes of the ubiquitin-like proteins"/>
    <property type="match status" value="2"/>
</dbReference>
<comment type="caution">
    <text evidence="14">The sequence shown here is derived from an EMBL/GenBank/DDBJ whole genome shotgun (WGS) entry which is preliminary data.</text>
</comment>
<dbReference type="STRING" id="947166.A0A1D1W4T1"/>
<dbReference type="Proteomes" id="UP000186922">
    <property type="component" value="Unassembled WGS sequence"/>
</dbReference>
<feature type="region of interest" description="Disordered" evidence="12">
    <location>
        <begin position="1"/>
        <end position="31"/>
    </location>
</feature>
<feature type="active site" description="Glycyl thioester intermediate" evidence="10">
    <location>
        <position position="719"/>
    </location>
</feature>
<dbReference type="InterPro" id="IPR042302">
    <property type="entry name" value="E1_FCCH_sf"/>
</dbReference>
<dbReference type="NCBIfam" id="TIGR01408">
    <property type="entry name" value="Ube1"/>
    <property type="match status" value="1"/>
</dbReference>
<evidence type="ECO:0000256" key="4">
    <source>
        <dbReference type="ARBA" id="ARBA00012990"/>
    </source>
</evidence>
<organism evidence="14 15">
    <name type="scientific">Ramazzottius varieornatus</name>
    <name type="common">Water bear</name>
    <name type="synonym">Tardigrade</name>
    <dbReference type="NCBI Taxonomy" id="947166"/>
    <lineage>
        <taxon>Eukaryota</taxon>
        <taxon>Metazoa</taxon>
        <taxon>Ecdysozoa</taxon>
        <taxon>Tardigrada</taxon>
        <taxon>Eutardigrada</taxon>
        <taxon>Parachela</taxon>
        <taxon>Hypsibioidea</taxon>
        <taxon>Ramazzottiidae</taxon>
        <taxon>Ramazzottius</taxon>
    </lineage>
</organism>
<evidence type="ECO:0000256" key="11">
    <source>
        <dbReference type="RuleBase" id="RU000519"/>
    </source>
</evidence>
<keyword evidence="6 11" id="KW-0547">Nucleotide-binding</keyword>
<dbReference type="FunFam" id="3.40.50.720:FF:000015">
    <property type="entry name" value="Ubiquitin-activating enzyme E1 1"/>
    <property type="match status" value="1"/>
</dbReference>
<evidence type="ECO:0000259" key="13">
    <source>
        <dbReference type="SMART" id="SM00985"/>
    </source>
</evidence>
<dbReference type="CDD" id="cd01491">
    <property type="entry name" value="Ube1_repeat1"/>
    <property type="match status" value="1"/>
</dbReference>
<evidence type="ECO:0000256" key="12">
    <source>
        <dbReference type="SAM" id="MobiDB-lite"/>
    </source>
</evidence>
<dbReference type="FunFam" id="1.10.10.2660:FF:000001">
    <property type="entry name" value="Ubiquitin-activating enzyme E1 1"/>
    <property type="match status" value="1"/>
</dbReference>
<dbReference type="SMART" id="SM00985">
    <property type="entry name" value="UBA_e1_C"/>
    <property type="match status" value="1"/>
</dbReference>
<dbReference type="InterPro" id="IPR045886">
    <property type="entry name" value="ThiF/MoeB/HesA"/>
</dbReference>
<evidence type="ECO:0000256" key="8">
    <source>
        <dbReference type="ARBA" id="ARBA00022840"/>
    </source>
</evidence>
<dbReference type="PANTHER" id="PTHR10953:SF250">
    <property type="entry name" value="UBIQUITIN-LIKE MODIFIER-ACTIVATING ENZYME 1"/>
    <property type="match status" value="1"/>
</dbReference>
<dbReference type="Pfam" id="PF09358">
    <property type="entry name" value="E1_UFD"/>
    <property type="match status" value="1"/>
</dbReference>
<evidence type="ECO:0000313" key="15">
    <source>
        <dbReference type="Proteomes" id="UP000186922"/>
    </source>
</evidence>
<dbReference type="InterPro" id="IPR000594">
    <property type="entry name" value="ThiF_NAD_FAD-bd"/>
</dbReference>
<dbReference type="PROSITE" id="PS00865">
    <property type="entry name" value="UBIQUITIN_ACTIVAT_2"/>
    <property type="match status" value="1"/>
</dbReference>
<dbReference type="GO" id="GO:0005634">
    <property type="term" value="C:nucleus"/>
    <property type="evidence" value="ECO:0007669"/>
    <property type="project" value="TreeGrafter"/>
</dbReference>
<dbReference type="InterPro" id="IPR042449">
    <property type="entry name" value="Ub-E1_IAD_1"/>
</dbReference>
<dbReference type="CDD" id="cd01490">
    <property type="entry name" value="Ube1_repeat2"/>
    <property type="match status" value="1"/>
</dbReference>
<accession>A0A1D1W4T1</accession>
<comment type="catalytic activity">
    <reaction evidence="1">
        <text>ATP + ubiquitin + [E1 ubiquitin-activating enzyme]-L-cysteine = AMP + diphosphate + S-ubiquitinyl-[E1 ubiquitin-activating enzyme]-L-cysteine.</text>
        <dbReference type="EC" id="6.2.1.45"/>
    </reaction>
</comment>
<dbReference type="InterPro" id="IPR018074">
    <property type="entry name" value="UBQ-activ_enz_E1_CS"/>
</dbReference>
<dbReference type="Pfam" id="PF00899">
    <property type="entry name" value="ThiF"/>
    <property type="match status" value="1"/>
</dbReference>
<dbReference type="EMBL" id="BDGG01000017">
    <property type="protein sequence ID" value="GAV08451.1"/>
    <property type="molecule type" value="Genomic_DNA"/>
</dbReference>
<dbReference type="InterPro" id="IPR000011">
    <property type="entry name" value="UBQ/SUMO-activ_enz_E1-like"/>
</dbReference>
<dbReference type="InterPro" id="IPR019572">
    <property type="entry name" value="UBA_E1_SCCH"/>
</dbReference>
<dbReference type="InterPro" id="IPR018075">
    <property type="entry name" value="UBQ-activ_enz_E1"/>
</dbReference>
<dbReference type="OrthoDB" id="10252231at2759"/>
<keyword evidence="5 11" id="KW-0436">Ligase</keyword>
<protein>
    <recommendedName>
        <fullName evidence="4">E1 ubiquitin-activating enzyme</fullName>
        <ecNumber evidence="4">6.2.1.45</ecNumber>
    </recommendedName>
    <alternativeName>
        <fullName evidence="9">Ubiquitin-activating enzyme E1</fullName>
    </alternativeName>
</protein>
<dbReference type="Gene3D" id="3.10.290.60">
    <property type="entry name" value="Ubiquitin-activating enzyme E1, UFD domain"/>
    <property type="match status" value="1"/>
</dbReference>
<keyword evidence="8 11" id="KW-0067">ATP-binding</keyword>
<dbReference type="GO" id="GO:0005524">
    <property type="term" value="F:ATP binding"/>
    <property type="evidence" value="ECO:0007669"/>
    <property type="project" value="UniProtKB-KW"/>
</dbReference>
<dbReference type="AlphaFoldDB" id="A0A1D1W4T1"/>
<evidence type="ECO:0000256" key="6">
    <source>
        <dbReference type="ARBA" id="ARBA00022741"/>
    </source>
</evidence>
<sequence>MSTNLGDQQPEKELEGPPAKKPRRNPSSSDCAAAATVVTNSSATSAVSNSNGDIVHALVSCDIQGNHPPHQSEGIAMDSSTRNGMEHADEEPAVRAASHGMTAVGQTNGHNQGDCNEVQIDEGLYSRQLYVLGHEAMRRMAATSILISGLKGLGVEIAKNIILGGVKSVCLHDQGNVEMGDLASQFFLREEDVGKSRVDVCRPRLAELNMYVDVTSYRGQLSRDFLSQFQVVVMTEGSLAESMVINDICRQNNGHFLLCKTFGLVGQLFCDFGPDFTVLDCNGEPPISCMVSLITHDEKGVVTAADEARHGLEDGDCVTFQEVQGMEELNHLAEPLRIKYINPYSFAIGDTTHYSPYVRGGVVTQVKMAKHLHFKTLRDSLLQPTFVEMDIAKWGRPQQLHLAAMALDDFRAQHKGQSPRPHNQQDALNFVALCQAVKGRLSQEALGGLEALDEAVLTTVSRTCRGDLCPMQSVMGSIAAQEVLKACSGKFHPVFQFLYFDAFECLPTSQAAASAEAAPNGANLVISEEEAQAHNSRYDGQYHVFGKAFVHKLQSSKWFVVGSGAIGCELLKNFAMMGLGCSPQGRIIITDMDTIEKSNLNRQFLFRPQDVQRIKSDVAAAAAKAMNPQLNIISHQNRVGPDTEKVYDDTFFEGLDGVANALDNVDARMYMDRRCVFYKKPLLESGTLGTKGNVQVVIPHLTESYSSSQDPPEKSIPICTLKNFPNAIEHTLQWARDLFEGLFNAPAGHVNRYLEDPKYIGEHVLKLPGAQPLEMVELLKKCLVEEKPKSFADCVLLARQHFEDLFVNQILQLLYNFPKDQMTTSGTPFWSGPKRCPHALTFNADNAMHLGFIIALASLKAEMYGLARNLSPSEVHDMAAAIHLPPFQPKQGLKIATTEAEQTQQSSDAGHSLQDQDNQTLSDMLHSLPPPAALKGFRMKAIEFEKDDDSNFHMDFIVATSNLRAENYDIAPADRHKSKLIAGKIIPAIATTTSLVVGLVCLELYKLLQGHKSLEQHKNSFVNLALPYFGFSEPMPAPKNKYGDKEWTLWDRFEVQGDMTLADFLAYFKRQHQLEVTMLSQGVSMLYSFFLPKDKAQERMGWKMTELVRKISKRKVEPHVKSLVFEVCCNDLQGEDVEVPYVKYNLPQASSAPTTTANSS</sequence>
<dbReference type="GO" id="GO:0005737">
    <property type="term" value="C:cytoplasm"/>
    <property type="evidence" value="ECO:0007669"/>
    <property type="project" value="TreeGrafter"/>
</dbReference>
<dbReference type="InterPro" id="IPR038252">
    <property type="entry name" value="UBA_E1_C_sf"/>
</dbReference>
<dbReference type="Gene3D" id="2.40.30.180">
    <property type="entry name" value="Ubiquitin-activating enzyme E1, FCCH domain"/>
    <property type="match status" value="1"/>
</dbReference>
<dbReference type="EC" id="6.2.1.45" evidence="4"/>
<dbReference type="Pfam" id="PF10585">
    <property type="entry name" value="UBA_E1_SCCH"/>
    <property type="match status" value="1"/>
</dbReference>
<dbReference type="Gene3D" id="1.10.10.2660">
    <property type="entry name" value="Ubiquitin-activating enzyme E1, SCCH domain"/>
    <property type="match status" value="1"/>
</dbReference>
<dbReference type="InterPro" id="IPR033127">
    <property type="entry name" value="UBQ-activ_enz_E1_Cys_AS"/>
</dbReference>
<dbReference type="GO" id="GO:0019781">
    <property type="term" value="F:NEDD8 activating enzyme activity"/>
    <property type="evidence" value="ECO:0007669"/>
    <property type="project" value="TreeGrafter"/>
</dbReference>
<dbReference type="Gene3D" id="3.40.50.12550">
    <property type="entry name" value="Ubiquitin-activating enzyme E1, inactive adenylation domain, subdomain 2"/>
    <property type="match status" value="1"/>
</dbReference>
<dbReference type="InterPro" id="IPR032420">
    <property type="entry name" value="E1_4HB"/>
</dbReference>
<dbReference type="Pfam" id="PF16191">
    <property type="entry name" value="E1_4HB"/>
    <property type="match status" value="1"/>
</dbReference>
<evidence type="ECO:0000256" key="5">
    <source>
        <dbReference type="ARBA" id="ARBA00022598"/>
    </source>
</evidence>
<comment type="pathway">
    <text evidence="2">Protein modification; protein ubiquitination.</text>
</comment>
<dbReference type="FunFam" id="3.50.50.80:FF:000001">
    <property type="entry name" value="ubiquitin-like modifier-activating enzyme 1"/>
    <property type="match status" value="1"/>
</dbReference>
<dbReference type="UniPathway" id="UPA00143"/>
<keyword evidence="15" id="KW-1185">Reference proteome</keyword>
<evidence type="ECO:0000256" key="9">
    <source>
        <dbReference type="ARBA" id="ARBA00030371"/>
    </source>
</evidence>
<dbReference type="Gene3D" id="3.40.50.720">
    <property type="entry name" value="NAD(P)-binding Rossmann-like Domain"/>
    <property type="match status" value="1"/>
</dbReference>